<dbReference type="InterPro" id="IPR051572">
    <property type="entry name" value="VTC_Complex_Subunit"/>
</dbReference>
<keyword evidence="2" id="KW-0926">Vacuole</keyword>
<feature type="transmembrane region" description="Helical" evidence="7">
    <location>
        <begin position="841"/>
        <end position="861"/>
    </location>
</feature>
<dbReference type="PANTHER" id="PTHR46140">
    <property type="entry name" value="VACUOLAR TRANSPORTER CHAPERONE 1-RELATED"/>
    <property type="match status" value="1"/>
</dbReference>
<evidence type="ECO:0000256" key="4">
    <source>
        <dbReference type="ARBA" id="ARBA00022989"/>
    </source>
</evidence>
<dbReference type="EMBL" id="JAVHJM010000001">
    <property type="protein sequence ID" value="KAK6520403.1"/>
    <property type="molecule type" value="Genomic_DNA"/>
</dbReference>
<gene>
    <name evidence="9" type="primary">VTC2</name>
    <name evidence="9" type="ORF">TWF506_000664</name>
</gene>
<dbReference type="PROSITE" id="PS51382">
    <property type="entry name" value="SPX"/>
    <property type="match status" value="1"/>
</dbReference>
<feature type="region of interest" description="Disordered" evidence="6">
    <location>
        <begin position="707"/>
        <end position="738"/>
    </location>
</feature>
<keyword evidence="5 7" id="KW-0472">Membrane</keyword>
<dbReference type="AlphaFoldDB" id="A0AAN8NG30"/>
<accession>A0AAN8NG30</accession>
<evidence type="ECO:0000256" key="7">
    <source>
        <dbReference type="SAM" id="Phobius"/>
    </source>
</evidence>
<evidence type="ECO:0000256" key="1">
    <source>
        <dbReference type="ARBA" id="ARBA00004128"/>
    </source>
</evidence>
<dbReference type="Gene3D" id="3.20.100.30">
    <property type="entry name" value="VTC, catalytic tunnel domain"/>
    <property type="match status" value="1"/>
</dbReference>
<dbReference type="Pfam" id="PF02656">
    <property type="entry name" value="DUF202"/>
    <property type="match status" value="1"/>
</dbReference>
<feature type="domain" description="SPX" evidence="8">
    <location>
        <begin position="124"/>
        <end position="278"/>
    </location>
</feature>
<dbReference type="PANTHER" id="PTHR46140:SF2">
    <property type="entry name" value="VACUOLAR TRANSPORTER CHAPERONE 3 COMPLEX SUBUNIT 3-RELATED"/>
    <property type="match status" value="1"/>
</dbReference>
<sequence>MRGNILRPAFLPLQPLHMPLHLHFIGLSRHPAIPFHLFHPPIHSIHPSIHPSFFPSLQSFFFLLSFLFSAYLGKKPKFQRFLLLFLSPSNSASSKPLPHHPIPPSRSSSHDENWIFTPQSTVIMKFGETLKQSLKEEWRDSYIDYGKLKKLLREKDPEPTQWTEQDESSFVEELVNVQIEKVNAFHAKLVAELKDRVNNCEAKLEPLAQNSEGRPAAKDSVDENTKQLLSMVTQELDTISKQIADLYKFARLNFTACLKAAKKHDRLKQYKIRPLVQVRLSSLPFSSEDYSPLLYRISALYAFVGQYDQTQQPSKSLPSKPSSKTYESHKFWVHPDNLLEVKTYVLRRLPVLIYNPQSSKVAKADRKDPTLTSLYFDNSQFDLYTHKLDRYESAASLRLRWYGQLADRPEITLERKVVPSIEEAEETGTEERISLKEKEIQRFISGEDEEILEKKIRKTKERKPVEEARKYEKTARDMYAFVKENSLQPILRAVYTRTAFQIPGDDEIRISLDTDLVFIKEDALNSRRPTRPVDDWHRRDIDDRKLEYPFTSLPKDEISKFPFALLEIKINNSLNDRSKEWVSDLMTSHLVYEAPRFSKFVHGVSVLFEDNVNSFPFWLGDLDKDIRKDPKDAWQQEQNRLKSEEFAVGSFAMGLSPLRGSPFRASIAHESMRPSESSKPRRLSAGVPKKPILEIVQPPKQATIIEDHEEQSGSPSSSRIGGLGWGHTKQRRRRSSVKLPPGVIKPSSYIKDSGPLQVEAKVWLANQRTFIKWQHICVLLATLSLALYNAAGRKNLIAQGIGFFFTGISVFAGAWGYWMYIRRSRFITDRSEKGFDTGISLIGPIVVCIAMIIALTLNFIFKFKISFTETSFYIEDLTEPVLVSSNTASPLVIQGRAYNILG</sequence>
<name>A0AAN8NG30_9PEZI</name>
<dbReference type="InterPro" id="IPR003807">
    <property type="entry name" value="DUF202"/>
</dbReference>
<evidence type="ECO:0000256" key="3">
    <source>
        <dbReference type="ARBA" id="ARBA00022692"/>
    </source>
</evidence>
<keyword evidence="10" id="KW-1185">Reference proteome</keyword>
<comment type="caution">
    <text evidence="9">The sequence shown here is derived from an EMBL/GenBank/DDBJ whole genome shotgun (WGS) entry which is preliminary data.</text>
</comment>
<dbReference type="Pfam" id="PF03105">
    <property type="entry name" value="SPX"/>
    <property type="match status" value="1"/>
</dbReference>
<dbReference type="InterPro" id="IPR042267">
    <property type="entry name" value="VTC_sf"/>
</dbReference>
<evidence type="ECO:0000259" key="8">
    <source>
        <dbReference type="PROSITE" id="PS51382"/>
    </source>
</evidence>
<evidence type="ECO:0000313" key="10">
    <source>
        <dbReference type="Proteomes" id="UP001307849"/>
    </source>
</evidence>
<dbReference type="InterPro" id="IPR018966">
    <property type="entry name" value="VTC_domain"/>
</dbReference>
<dbReference type="Pfam" id="PF09359">
    <property type="entry name" value="VTC"/>
    <property type="match status" value="1"/>
</dbReference>
<evidence type="ECO:0000256" key="5">
    <source>
        <dbReference type="ARBA" id="ARBA00023136"/>
    </source>
</evidence>
<dbReference type="CDD" id="cd14480">
    <property type="entry name" value="SPX_VTC2_like"/>
    <property type="match status" value="1"/>
</dbReference>
<keyword evidence="3 7" id="KW-0812">Transmembrane</keyword>
<dbReference type="GO" id="GO:0033254">
    <property type="term" value="C:vacuolar transporter chaperone complex"/>
    <property type="evidence" value="ECO:0007669"/>
    <property type="project" value="TreeGrafter"/>
</dbReference>
<organism evidence="9 10">
    <name type="scientific">Arthrobotrys conoides</name>
    <dbReference type="NCBI Taxonomy" id="74498"/>
    <lineage>
        <taxon>Eukaryota</taxon>
        <taxon>Fungi</taxon>
        <taxon>Dikarya</taxon>
        <taxon>Ascomycota</taxon>
        <taxon>Pezizomycotina</taxon>
        <taxon>Orbiliomycetes</taxon>
        <taxon>Orbiliales</taxon>
        <taxon>Orbiliaceae</taxon>
        <taxon>Arthrobotrys</taxon>
    </lineage>
</organism>
<protein>
    <submittedName>
        <fullName evidence="9">Phosphate metabolism transcription protein</fullName>
    </submittedName>
</protein>
<keyword evidence="4 7" id="KW-1133">Transmembrane helix</keyword>
<evidence type="ECO:0000256" key="2">
    <source>
        <dbReference type="ARBA" id="ARBA00022554"/>
    </source>
</evidence>
<dbReference type="GO" id="GO:0000329">
    <property type="term" value="C:fungal-type vacuole membrane"/>
    <property type="evidence" value="ECO:0007669"/>
    <property type="project" value="TreeGrafter"/>
</dbReference>
<dbReference type="Proteomes" id="UP001307849">
    <property type="component" value="Unassembled WGS sequence"/>
</dbReference>
<proteinExistence type="predicted"/>
<feature type="transmembrane region" description="Helical" evidence="7">
    <location>
        <begin position="797"/>
        <end position="820"/>
    </location>
</feature>
<dbReference type="InterPro" id="IPR004331">
    <property type="entry name" value="SPX_dom"/>
</dbReference>
<evidence type="ECO:0000256" key="6">
    <source>
        <dbReference type="SAM" id="MobiDB-lite"/>
    </source>
</evidence>
<reference evidence="9 10" key="1">
    <citation type="submission" date="2019-10" db="EMBL/GenBank/DDBJ databases">
        <authorList>
            <person name="Palmer J.M."/>
        </authorList>
    </citation>
    <scope>NUCLEOTIDE SEQUENCE [LARGE SCALE GENOMIC DNA]</scope>
    <source>
        <strain evidence="9 10">TWF506</strain>
    </source>
</reference>
<dbReference type="GO" id="GO:0006799">
    <property type="term" value="P:polyphosphate biosynthetic process"/>
    <property type="evidence" value="ECO:0007669"/>
    <property type="project" value="UniProtKB-ARBA"/>
</dbReference>
<comment type="subcellular location">
    <subcellularLocation>
        <location evidence="1">Vacuole membrane</location>
        <topology evidence="1">Multi-pass membrane protein</topology>
    </subcellularLocation>
</comment>
<evidence type="ECO:0000313" key="9">
    <source>
        <dbReference type="EMBL" id="KAK6520403.1"/>
    </source>
</evidence>